<dbReference type="AlphaFoldDB" id="A0A7G5ECR3"/>
<keyword evidence="2 3" id="KW-0732">Signal</keyword>
<dbReference type="PANTHER" id="PTHR30290">
    <property type="entry name" value="PERIPLASMIC BINDING COMPONENT OF ABC TRANSPORTER"/>
    <property type="match status" value="1"/>
</dbReference>
<dbReference type="EMBL" id="CP058554">
    <property type="protein sequence ID" value="QMV71788.1"/>
    <property type="molecule type" value="Genomic_DNA"/>
</dbReference>
<accession>A0A7G5ECR3</accession>
<evidence type="ECO:0000313" key="6">
    <source>
        <dbReference type="Proteomes" id="UP000515240"/>
    </source>
</evidence>
<name>A0A7G5ECR3_9BURK</name>
<feature type="signal peptide" evidence="3">
    <location>
        <begin position="1"/>
        <end position="25"/>
    </location>
</feature>
<evidence type="ECO:0000256" key="2">
    <source>
        <dbReference type="ARBA" id="ARBA00022729"/>
    </source>
</evidence>
<dbReference type="PROSITE" id="PS51257">
    <property type="entry name" value="PROKAR_LIPOPROTEIN"/>
    <property type="match status" value="1"/>
</dbReference>
<dbReference type="Gene3D" id="3.40.190.10">
    <property type="entry name" value="Periplasmic binding protein-like II"/>
    <property type="match status" value="1"/>
</dbReference>
<feature type="chain" id="PRO_5028924334" evidence="3">
    <location>
        <begin position="26"/>
        <end position="520"/>
    </location>
</feature>
<dbReference type="GO" id="GO:0015833">
    <property type="term" value="P:peptide transport"/>
    <property type="evidence" value="ECO:0007669"/>
    <property type="project" value="TreeGrafter"/>
</dbReference>
<evidence type="ECO:0000313" key="5">
    <source>
        <dbReference type="EMBL" id="QMV71788.1"/>
    </source>
</evidence>
<dbReference type="Gene3D" id="3.90.76.10">
    <property type="entry name" value="Dipeptide-binding Protein, Domain 1"/>
    <property type="match status" value="1"/>
</dbReference>
<gene>
    <name evidence="5" type="ORF">HS961_02450</name>
</gene>
<dbReference type="RefSeq" id="WP_182326219.1">
    <property type="nucleotide sequence ID" value="NZ_CP058554.1"/>
</dbReference>
<dbReference type="InterPro" id="IPR039424">
    <property type="entry name" value="SBP_5"/>
</dbReference>
<dbReference type="InterPro" id="IPR030678">
    <property type="entry name" value="Peptide/Ni-bd"/>
</dbReference>
<dbReference type="Pfam" id="PF00496">
    <property type="entry name" value="SBP_bac_5"/>
    <property type="match status" value="1"/>
</dbReference>
<keyword evidence="6" id="KW-1185">Reference proteome</keyword>
<reference evidence="5 6" key="1">
    <citation type="journal article" date="2020" name="G3 (Bethesda)">
        <title>CeMbio - The Caenorhabditis elegans Microbiome Resource.</title>
        <authorList>
            <person name="Dirksen P."/>
            <person name="Assie A."/>
            <person name="Zimmermann J."/>
            <person name="Zhang F."/>
            <person name="Tietje A.M."/>
            <person name="Marsh S.A."/>
            <person name="Felix M.A."/>
            <person name="Shapira M."/>
            <person name="Kaleta C."/>
            <person name="Schulenburg H."/>
            <person name="Samuel B."/>
        </authorList>
    </citation>
    <scope>NUCLEOTIDE SEQUENCE [LARGE SCALE GENOMIC DNA]</scope>
    <source>
        <strain evidence="5 6">BIGb0172</strain>
    </source>
</reference>
<protein>
    <submittedName>
        <fullName evidence="5">ABC transporter substrate-binding protein</fullName>
    </submittedName>
</protein>
<dbReference type="InterPro" id="IPR000914">
    <property type="entry name" value="SBP_5_dom"/>
</dbReference>
<sequence>MPTSRSLWSPALLAAACALSAHSQAAGAPDMLRVALHADIASVNPGVNRDGNSDMVMAHVVEGLVAYGEDLSIKPMLASSWKANDDSTSYDFKLRPNVRFHNGKTLSAADVVWNFKRYLDPKTNFQCINRYNGKIGPALQEVKAVDAQTLRFSFSAPAPNFLITLATIQCTPWIIHPESVAANGSVSQVIGTGPYTFAEKQTGRYTELKRFADYSALPGARDGYAGNKQASIATLRFVTVPDASTRSNGVLSRDLDVIDDVDPDTIKVLKDKGVQVEVQPTPSWVVLQVQTEAPALKDVRMRQAIAKALSLPDVAEAAGKGLFTPNPSVLSPLSPYYDQRSKAWPAYDPVGASALAKQAGYKGQPISLLVANRQERVQLATILQALLGSAGINIDIKVRDWASQLDLYGKGQYELAIFAYSARLDPLLMYESLIGDKKAEPTRQWDDAQASALLKQVAMERDPARRKDLFNQLHALMAKEVPIIGLYNLPVVTAMSPSIKGYKGWPAGTHRFWGVTRAAP</sequence>
<proteinExistence type="inferred from homology"/>
<evidence type="ECO:0000259" key="4">
    <source>
        <dbReference type="Pfam" id="PF00496"/>
    </source>
</evidence>
<dbReference type="PANTHER" id="PTHR30290:SF38">
    <property type="entry name" value="D,D-DIPEPTIDE-BINDING PERIPLASMIC PROTEIN DDPA-RELATED"/>
    <property type="match status" value="1"/>
</dbReference>
<feature type="domain" description="Solute-binding protein family 5" evidence="4">
    <location>
        <begin position="73"/>
        <end position="424"/>
    </location>
</feature>
<dbReference type="KEGG" id="cpis:HS961_02450"/>
<comment type="similarity">
    <text evidence="1">Belongs to the bacterial solute-binding protein 5 family.</text>
</comment>
<dbReference type="Gene3D" id="3.10.105.10">
    <property type="entry name" value="Dipeptide-binding Protein, Domain 3"/>
    <property type="match status" value="1"/>
</dbReference>
<organism evidence="5 6">
    <name type="scientific">Comamonas piscis</name>
    <dbReference type="NCBI Taxonomy" id="1562974"/>
    <lineage>
        <taxon>Bacteria</taxon>
        <taxon>Pseudomonadati</taxon>
        <taxon>Pseudomonadota</taxon>
        <taxon>Betaproteobacteria</taxon>
        <taxon>Burkholderiales</taxon>
        <taxon>Comamonadaceae</taxon>
        <taxon>Comamonas</taxon>
    </lineage>
</organism>
<dbReference type="GO" id="GO:0030288">
    <property type="term" value="C:outer membrane-bounded periplasmic space"/>
    <property type="evidence" value="ECO:0007669"/>
    <property type="project" value="UniProtKB-ARBA"/>
</dbReference>
<evidence type="ECO:0000256" key="3">
    <source>
        <dbReference type="SAM" id="SignalP"/>
    </source>
</evidence>
<dbReference type="GO" id="GO:0043190">
    <property type="term" value="C:ATP-binding cassette (ABC) transporter complex"/>
    <property type="evidence" value="ECO:0007669"/>
    <property type="project" value="InterPro"/>
</dbReference>
<dbReference type="PIRSF" id="PIRSF002741">
    <property type="entry name" value="MppA"/>
    <property type="match status" value="1"/>
</dbReference>
<dbReference type="GO" id="GO:1904680">
    <property type="term" value="F:peptide transmembrane transporter activity"/>
    <property type="evidence" value="ECO:0007669"/>
    <property type="project" value="TreeGrafter"/>
</dbReference>
<evidence type="ECO:0000256" key="1">
    <source>
        <dbReference type="ARBA" id="ARBA00005695"/>
    </source>
</evidence>
<dbReference type="Proteomes" id="UP000515240">
    <property type="component" value="Chromosome"/>
</dbReference>
<dbReference type="SUPFAM" id="SSF53850">
    <property type="entry name" value="Periplasmic binding protein-like II"/>
    <property type="match status" value="1"/>
</dbReference>